<dbReference type="Pfam" id="PF17765">
    <property type="entry name" value="MLTR_LBD"/>
    <property type="match status" value="1"/>
</dbReference>
<dbReference type="InterPro" id="IPR041413">
    <property type="entry name" value="MLTR_LBD"/>
</dbReference>
<accession>A0ABT4V0Y9</accession>
<evidence type="ECO:0000313" key="3">
    <source>
        <dbReference type="EMBL" id="MDA3627630.1"/>
    </source>
</evidence>
<comment type="caution">
    <text evidence="3">The sequence shown here is derived from an EMBL/GenBank/DDBJ whole genome shotgun (WGS) entry which is preliminary data.</text>
</comment>
<dbReference type="PANTHER" id="PTHR35010">
    <property type="entry name" value="BLL4672 PROTEIN-RELATED"/>
    <property type="match status" value="1"/>
</dbReference>
<organism evidence="3 4">
    <name type="scientific">Saccharopolyspora oryzae</name>
    <dbReference type="NCBI Taxonomy" id="2997343"/>
    <lineage>
        <taxon>Bacteria</taxon>
        <taxon>Bacillati</taxon>
        <taxon>Actinomycetota</taxon>
        <taxon>Actinomycetes</taxon>
        <taxon>Pseudonocardiales</taxon>
        <taxon>Pseudonocardiaceae</taxon>
        <taxon>Saccharopolyspora</taxon>
    </lineage>
</organism>
<evidence type="ECO:0000313" key="4">
    <source>
        <dbReference type="Proteomes" id="UP001210380"/>
    </source>
</evidence>
<protein>
    <recommendedName>
        <fullName evidence="2">MmyB-like transcription regulator ligand binding domain-containing protein</fullName>
    </recommendedName>
</protein>
<sequence>MRVPRPTRAEDFYADIDQAKNLIVAVLRASAGRDPLDKQVTELIGELSTRSTDFSTRWAKHNVHRHSRGRKTINHPAAGTMDLAYDDFALPGDPNVTITTYTADPGTPSADGLTLLVTWADTQKQPQTTSEEAHASSTTSTVEPTRHRATRQPVPTVLNGLHRRRRVGSRLS</sequence>
<dbReference type="EMBL" id="JAQGLA010000031">
    <property type="protein sequence ID" value="MDA3627630.1"/>
    <property type="molecule type" value="Genomic_DNA"/>
</dbReference>
<keyword evidence="4" id="KW-1185">Reference proteome</keyword>
<dbReference type="Proteomes" id="UP001210380">
    <property type="component" value="Unassembled WGS sequence"/>
</dbReference>
<feature type="region of interest" description="Disordered" evidence="1">
    <location>
        <begin position="123"/>
        <end position="172"/>
    </location>
</feature>
<feature type="compositionally biased region" description="Basic residues" evidence="1">
    <location>
        <begin position="161"/>
        <end position="172"/>
    </location>
</feature>
<gene>
    <name evidence="3" type="ORF">OU415_19480</name>
</gene>
<name>A0ABT4V0Y9_9PSEU</name>
<feature type="domain" description="MmyB-like transcription regulator ligand binding" evidence="2">
    <location>
        <begin position="6"/>
        <end position="116"/>
    </location>
</feature>
<reference evidence="3 4" key="1">
    <citation type="submission" date="2022-11" db="EMBL/GenBank/DDBJ databases">
        <title>Draft genome sequence of Saccharopolyspora sp. WRP15-2 isolated from rhizosphere soils of wild rice in Thailand.</title>
        <authorList>
            <person name="Duangmal K."/>
            <person name="Kammanee S."/>
            <person name="Muangham S."/>
        </authorList>
    </citation>
    <scope>NUCLEOTIDE SEQUENCE [LARGE SCALE GENOMIC DNA]</scope>
    <source>
        <strain evidence="3 4">WRP15-2</strain>
    </source>
</reference>
<dbReference type="RefSeq" id="WP_270950359.1">
    <property type="nucleotide sequence ID" value="NZ_JAQGLA010000031.1"/>
</dbReference>
<dbReference type="Gene3D" id="3.30.450.180">
    <property type="match status" value="1"/>
</dbReference>
<evidence type="ECO:0000259" key="2">
    <source>
        <dbReference type="Pfam" id="PF17765"/>
    </source>
</evidence>
<proteinExistence type="predicted"/>
<dbReference type="PANTHER" id="PTHR35010:SF2">
    <property type="entry name" value="BLL4672 PROTEIN"/>
    <property type="match status" value="1"/>
</dbReference>
<evidence type="ECO:0000256" key="1">
    <source>
        <dbReference type="SAM" id="MobiDB-lite"/>
    </source>
</evidence>